<protein>
    <submittedName>
        <fullName evidence="1">Uncharacterized protein</fullName>
    </submittedName>
</protein>
<dbReference type="EMBL" id="JAVDTH010000057">
    <property type="protein sequence ID" value="MDR6715488.1"/>
    <property type="molecule type" value="Genomic_DNA"/>
</dbReference>
<name>A0ACC6KAP7_9PSED</name>
<feature type="non-terminal residue" evidence="1">
    <location>
        <position position="1"/>
    </location>
</feature>
<organism evidence="1 2">
    <name type="scientific">Pseudomonas hunanensis</name>
    <dbReference type="NCBI Taxonomy" id="1247546"/>
    <lineage>
        <taxon>Bacteria</taxon>
        <taxon>Pseudomonadati</taxon>
        <taxon>Pseudomonadota</taxon>
        <taxon>Gammaproteobacteria</taxon>
        <taxon>Pseudomonadales</taxon>
        <taxon>Pseudomonadaceae</taxon>
        <taxon>Pseudomonas</taxon>
    </lineage>
</organism>
<evidence type="ECO:0000313" key="1">
    <source>
        <dbReference type="EMBL" id="MDR6715488.1"/>
    </source>
</evidence>
<keyword evidence="2" id="KW-1185">Reference proteome</keyword>
<accession>A0ACC6KAP7</accession>
<proteinExistence type="predicted"/>
<reference evidence="1" key="1">
    <citation type="submission" date="2023-07" db="EMBL/GenBank/DDBJ databases">
        <title>Sorghum-associated microbial communities from plants grown in Nebraska, USA.</title>
        <authorList>
            <person name="Schachtman D."/>
        </authorList>
    </citation>
    <scope>NUCLEOTIDE SEQUENCE</scope>
    <source>
        <strain evidence="1">BE56</strain>
    </source>
</reference>
<dbReference type="Proteomes" id="UP001259587">
    <property type="component" value="Unassembled WGS sequence"/>
</dbReference>
<sequence length="3873" mass="398153">TLSNGQTITVEAGNTQGSIDFQTPVNDVYNNGSTVSTTITDATGGNFENLEANPTPAQTAINDSLDTTTATLTANPSVTEGGVITYTVTLSNPAQTPVTVTLSNGQTITVEAGNTQGSIDFQTPANDVYNNGSTVTTTITDATGGNFENLEANPTPAQTAINDSLDTTTATLTANPSVTEGGVITYTVTLSNPAQTPVTVTLSNGQTITVEAGNTQGSIDFQTPANDVYNNGSTVTTTITDATGGNFENLEANPTPASTVINDSIDAVTVSIVSNGNVTEDQQPSFTVKVSQVLDRPLTVTLSNGETVTIAAGQTEVEYKTPSQGDDVIKDAGSLTLSVTDASVEGQTFEQLVLGSSATVEITDTVSEVVATLTADKSTVAEGGQVTYTVTLTNAQGLSVTDHGALTFTLSDGTNVTVPANSASGTAIVTANDDVFVGGQAAISNKLESVSGADTFEQLTLDGTTVTTTVTDEPGSGTPGTDNQGDNVNVTLVSNGNVTEDQQPSFTVKVSQALDRPLTVTLSNGETVTIAAGQTEVEYKAPAQGDDVIKDAGSLTLSITDASVTGETFENLTFGGSATVEIADTINDVVATLTADKSTVAEGGQVTYTVTLTSKDGLDVTQHTGLTFNLGGGTTLVIEAGKASGTAIVTAADDAYVGGQPSIDKSIVSVAGGEVFENLVTAGTTSTTVTDEPGTPGNPGTPGTANGGDNIHVSIVSNGNVTEDQQASFTIKVNQVLDRPLTVTLSNNETVTIAAGQTEYVYKVDLGKDDVFKDPTSLTLSVTDATVEDKAFENLTLGGSATVDIADSINDVVATLTADKTTVAEGGSVTYTVTLTSKDGLDVNAHGGLTFNLGGGTTLVIKAGESTGTVTVTPADDVYQGGQPTLVKSIEGVTVTGGDVFENLITKGSVSTTVTDEPGSGTPGADNGGDNVHVSIVSNGNVTEDQQASFTIKVNQVLDRPLTVTLSNNETVTIAAGQTEYVYKVDLGKDDVFKDPTSLTLSVTDATVEGKQFENLTLGSDATVEIADSINDVVATLTADNTTVAEGGSVTYTVTLTSKDGLDVTQHGGLTFNLGGGTTLVIEAGKASGTVIVTAADDVYVGGQPSIDKSIVSVTGSEVFENLITVGTTSTAVTDESGTPGNPGGSNEGDLVKVTITADQTSVNEATEPTFTLHLNKALDKDLSITLSTGAVVVIAAGTTSVGYAAAAQGDDVFKDAGKISVSIDKAEVIGEQLENLQIGKGATVAVTDTDSLVTAQLSVDNTAVSEGGKITYTVTLVSADPKLSVTDHKGLTFTLTDGTVVTVKAGESTGSKTVTAPDNVYVNDPVTITQELVKVEGKGTEQFEKLELDTTKVQTTVSDEPGTPGNEGDLVKVTITADQTSVTEATEPTFTLHLNKALDKDLSITLSTGAVVVIAAGTTSVGYAAPAQGDDVFKDAGKTIVSIDKAEVIGEQLENLQIGKPASVTVTDTDSLVTAQLSVDNTAVSEGGKITYTVTLVSADPKLSVTDHKGLTFTLTDGTVVTVKAGESTGSKTVTAPDNVYVNDPVTITQELVKVEGKGTEQFEKLELDTTKVETTVSDEPGTPGNEGDLVKVTITADQTSVNEATEPTFTLHLNKALDKDLSITLSTGAVVVIAAGTTSVGYAAPAQGDDVFKDAGKISVSIDKAEVIGEQLENLQIGKGATVAVTDTDSLVTAQLSVDNTAVSEGGKITYTVTLVSADPKLSVTDHKGLTFTLTDGTVVTVKAGESTGSKTVTAPDNVYVNDPVTITQELVKVEGKGTEQFEKLELDTTKVQTTVSDEPGTPGNEGDLVKVTITADQTSVNEATEPTFTLHLNKALDKDLSITLSTGAVVVIAAGTTSVGYAAAAQGDDVFKDAGKISVSIDKAEVIGEQLENLQIGKGATVAVADTDSLVTAQLSVDNTAVSEGGKITYTVTLVSADPKLSVTDHKGLTFTLTDGTVVTVKAGESTGSKTVTAPDNVYVNDPVTITQELVKVEGKGTEQFEKLELDTTKVQTTVSDEPGTPGNEGDLVKVTITADQTSVNEATEPTFTLHLNKALDKDLSITLSTGAVVVIAAGTTSVAYAAPAQGDDVFKDAGKTTVSIDKAEVIGEQLENLQIGKGATVAVTDTDSLVTAQLSVDNTAVSEGGKITYTVTLVSADPKLSVTDHKGLTFTLTDGTVVTVKAGESTGSKTVTAPDNVYVNDPVTITQELVKVEGKGTEQFEKLELDTTKVQTTVSDEPGTPGNEGDLVKVTITADQTSVNEATEPTFTLHLNKALDKDLSITLSTGAVVVIAAGTTSVGYAAAAQGDDVFKDAGKISVSIDKAEVIGEQLENLQIGKGATVAVADTDSLVTAQLSVDNTAVSEGGKITYTVTLVSADPKLSVTDHKGLTFTLTDGTVVTVKAGESTGSKTVTAPDNVYVNDPVTITQELVKVEGKGTEQFEKLELDTTKVETTVSDEPGTPGNEGDLVKVTITADQTSVNEATEPTFTLHLNKALDKDLSITLSTGAVVVIAAGTTSVGYAAAAQGDDVFKDAGKTTVSIDKAEVIGEQLENLQIGKGATVAVTDTDSLVTAQLSVDNTAVSEGGKITYTVTLVSADPKLSVTDHKGLTFTLTDGTVVTVKAGESTGSKTVSAPDNVYVNDPVTITQELVKVEGKGTEQFEKLELDGTKVQTTVTDEPGTPGNPGGSNEGDLVKVTITADQTTVNEATEPTFTLHLNKALDKDLSITLSTGAVVVIAAGTTSVGYAAPAQGDDVFKDAGKTTVSIDKAEVIGEQLENLQIGKPASVTVTDTDSLVTAQLSVDNTAVSEGGKITYTVTLVSADPKLSVTDHKGLAFTLTDGTVVTVKAGESTGSKTVTAPDNVYVNDPVTITQELVKVEGKGTEQFEKLELDGTKVQTTVSDEPGTPGNPGGSNEGDLVKVTITADQTSVNEATEPTFTLHLNKALDKDLSITLSTGAVVVIAAGTTSVGYAAPAQGDDVFKDAGKISVSIDKAEVIGEQLENLQIGKGATVAVTDTDSLVTAQLSVDNTAVSEGGKITYTVTLVSADPKLSVTDHKGLTFTLTDGTVVTVKAGESTGSKTVSAPDNVYVNDPVTITQELVKVEGKGTEQFEKLELDGTKVQTTVTDEPGTPGNPGGSNEGDLVKVTITADQTTVNEATEPTFTLHLNKALDKDLSITLSTGAVVVIAAGTTSVGYAAPAQGDDVFKDAGKTTVSIDKAEVIGEQLENLQIGKGATVAVTDTDSLVTAQLSVDNTAVSEGGKITYTVTLVSADPKLSVTDHKGLTFTLTDGTVVTVKAGESTGSKTVTAPDNVYVNDPVTITQELVKVEGKGTEQFEKLELDTTKVQTTVSDEPGTPGNEGDLVKVTITADQTSVDEATQPSFTVTLNKALDKPLTVTLNNGTVLQFAAGEITKSFEAKAQGDDVFKDAGKITVGIEKAEVAGEQFENLQISTPASVAVTDTDSLVTAQLSVDNTAVSEGGKITYTVTLVSADPKLSVTDHKGLTFTLTDGTVVTVKAGESTGSKTVTAPDNVYVNDPVTITQELVKVEGKGTEQFEKLELDTTKVQTTVSDEPGTPGNEGDLVKVTITADQTSVDEATQPSFTVTLNKALDKPLTVTLDNGTVLQFAAGEITKSFEAKAQGDDVFKDAGKITVGIEKAEVAGEQFENLQISTPASVAVTDTDSLVTAQLSVDNTAISEGGKITYTVTLVSADPKLSVTDHKGLTFTLTDGTVVTVKAGESTGSKTVTAPDNVYVNDPVTITQELVKVEGKGTEQFEKLELDTTKVQTTVSDEPGTPGNEGDLVKVTITADQTSVDEATQPSFTVTLNKALDKPLTVTLDNGTVLQFAAGEVTKSFEAKAQGDDVFKDAG</sequence>
<gene>
    <name evidence="1" type="ORF">J2W83_005135</name>
</gene>
<evidence type="ECO:0000313" key="2">
    <source>
        <dbReference type="Proteomes" id="UP001259587"/>
    </source>
</evidence>
<comment type="caution">
    <text evidence="1">The sequence shown here is derived from an EMBL/GenBank/DDBJ whole genome shotgun (WGS) entry which is preliminary data.</text>
</comment>
<feature type="non-terminal residue" evidence="1">
    <location>
        <position position="3873"/>
    </location>
</feature>